<dbReference type="Gramene" id="AET7Gv20624900.1">
    <property type="protein sequence ID" value="AET7Gv20624900.1"/>
    <property type="gene ID" value="AET7Gv20624900"/>
</dbReference>
<keyword evidence="1" id="KW-0812">Transmembrane</keyword>
<reference evidence="2" key="4">
    <citation type="submission" date="2019-03" db="UniProtKB">
        <authorList>
            <consortium name="EnsemblPlants"/>
        </authorList>
    </citation>
    <scope>IDENTIFICATION</scope>
</reference>
<dbReference type="EnsemblPlants" id="AET7Gv20624900.1">
    <property type="protein sequence ID" value="AET7Gv20624900.1"/>
    <property type="gene ID" value="AET7Gv20624900"/>
</dbReference>
<protein>
    <submittedName>
        <fullName evidence="2">Uncharacterized protein</fullName>
    </submittedName>
</protein>
<dbReference type="AlphaFoldDB" id="A0A453RLP4"/>
<evidence type="ECO:0000313" key="3">
    <source>
        <dbReference type="Proteomes" id="UP000015105"/>
    </source>
</evidence>
<sequence>MYTTKFGFNFQAAYKMVFALSWPLIYTNSSFLLIRAIIYTLLLSSSASLTPQFGQGCTQIPLYLTSEPAEHPQYRHSTSLLQTQLEYILFHHPHEPPTSFAHNDDSVQVCTIFHI</sequence>
<proteinExistence type="predicted"/>
<dbReference type="Proteomes" id="UP000015105">
    <property type="component" value="Chromosome 7D"/>
</dbReference>
<evidence type="ECO:0000256" key="1">
    <source>
        <dbReference type="SAM" id="Phobius"/>
    </source>
</evidence>
<evidence type="ECO:0000313" key="2">
    <source>
        <dbReference type="EnsemblPlants" id="AET7Gv20624900.1"/>
    </source>
</evidence>
<keyword evidence="3" id="KW-1185">Reference proteome</keyword>
<keyword evidence="1" id="KW-1133">Transmembrane helix</keyword>
<keyword evidence="1" id="KW-0472">Membrane</keyword>
<reference evidence="3" key="1">
    <citation type="journal article" date="2014" name="Science">
        <title>Ancient hybridizations among the ancestral genomes of bread wheat.</title>
        <authorList>
            <consortium name="International Wheat Genome Sequencing Consortium,"/>
            <person name="Marcussen T."/>
            <person name="Sandve S.R."/>
            <person name="Heier L."/>
            <person name="Spannagl M."/>
            <person name="Pfeifer M."/>
            <person name="Jakobsen K.S."/>
            <person name="Wulff B.B."/>
            <person name="Steuernagel B."/>
            <person name="Mayer K.F."/>
            <person name="Olsen O.A."/>
        </authorList>
    </citation>
    <scope>NUCLEOTIDE SEQUENCE [LARGE SCALE GENOMIC DNA]</scope>
    <source>
        <strain evidence="3">cv. AL8/78</strain>
    </source>
</reference>
<feature type="transmembrane region" description="Helical" evidence="1">
    <location>
        <begin position="20"/>
        <end position="42"/>
    </location>
</feature>
<name>A0A453RLP4_AEGTS</name>
<reference evidence="2" key="3">
    <citation type="journal article" date="2017" name="Nature">
        <title>Genome sequence of the progenitor of the wheat D genome Aegilops tauschii.</title>
        <authorList>
            <person name="Luo M.C."/>
            <person name="Gu Y.Q."/>
            <person name="Puiu D."/>
            <person name="Wang H."/>
            <person name="Twardziok S.O."/>
            <person name="Deal K.R."/>
            <person name="Huo N."/>
            <person name="Zhu T."/>
            <person name="Wang L."/>
            <person name="Wang Y."/>
            <person name="McGuire P.E."/>
            <person name="Liu S."/>
            <person name="Long H."/>
            <person name="Ramasamy R.K."/>
            <person name="Rodriguez J.C."/>
            <person name="Van S.L."/>
            <person name="Yuan L."/>
            <person name="Wang Z."/>
            <person name="Xia Z."/>
            <person name="Xiao L."/>
            <person name="Anderson O.D."/>
            <person name="Ouyang S."/>
            <person name="Liang Y."/>
            <person name="Zimin A.V."/>
            <person name="Pertea G."/>
            <person name="Qi P."/>
            <person name="Bennetzen J.L."/>
            <person name="Dai X."/>
            <person name="Dawson M.W."/>
            <person name="Muller H.G."/>
            <person name="Kugler K."/>
            <person name="Rivarola-Duarte L."/>
            <person name="Spannagl M."/>
            <person name="Mayer K.F.X."/>
            <person name="Lu F.H."/>
            <person name="Bevan M.W."/>
            <person name="Leroy P."/>
            <person name="Li P."/>
            <person name="You F.M."/>
            <person name="Sun Q."/>
            <person name="Liu Z."/>
            <person name="Lyons E."/>
            <person name="Wicker T."/>
            <person name="Salzberg S.L."/>
            <person name="Devos K.M."/>
            <person name="Dvorak J."/>
        </authorList>
    </citation>
    <scope>NUCLEOTIDE SEQUENCE [LARGE SCALE GENOMIC DNA]</scope>
    <source>
        <strain evidence="2">cv. AL8/78</strain>
    </source>
</reference>
<accession>A0A453RLP4</accession>
<organism evidence="2 3">
    <name type="scientific">Aegilops tauschii subsp. strangulata</name>
    <name type="common">Goatgrass</name>
    <dbReference type="NCBI Taxonomy" id="200361"/>
    <lineage>
        <taxon>Eukaryota</taxon>
        <taxon>Viridiplantae</taxon>
        <taxon>Streptophyta</taxon>
        <taxon>Embryophyta</taxon>
        <taxon>Tracheophyta</taxon>
        <taxon>Spermatophyta</taxon>
        <taxon>Magnoliopsida</taxon>
        <taxon>Liliopsida</taxon>
        <taxon>Poales</taxon>
        <taxon>Poaceae</taxon>
        <taxon>BOP clade</taxon>
        <taxon>Pooideae</taxon>
        <taxon>Triticodae</taxon>
        <taxon>Triticeae</taxon>
        <taxon>Triticinae</taxon>
        <taxon>Aegilops</taxon>
    </lineage>
</organism>
<reference evidence="3" key="2">
    <citation type="journal article" date="2017" name="Nat. Plants">
        <title>The Aegilops tauschii genome reveals multiple impacts of transposons.</title>
        <authorList>
            <person name="Zhao G."/>
            <person name="Zou C."/>
            <person name="Li K."/>
            <person name="Wang K."/>
            <person name="Li T."/>
            <person name="Gao L."/>
            <person name="Zhang X."/>
            <person name="Wang H."/>
            <person name="Yang Z."/>
            <person name="Liu X."/>
            <person name="Jiang W."/>
            <person name="Mao L."/>
            <person name="Kong X."/>
            <person name="Jiao Y."/>
            <person name="Jia J."/>
        </authorList>
    </citation>
    <scope>NUCLEOTIDE SEQUENCE [LARGE SCALE GENOMIC DNA]</scope>
    <source>
        <strain evidence="3">cv. AL8/78</strain>
    </source>
</reference>
<reference evidence="2" key="5">
    <citation type="journal article" date="2021" name="G3 (Bethesda)">
        <title>Aegilops tauschii genome assembly Aet v5.0 features greater sequence contiguity and improved annotation.</title>
        <authorList>
            <person name="Wang L."/>
            <person name="Zhu T."/>
            <person name="Rodriguez J.C."/>
            <person name="Deal K.R."/>
            <person name="Dubcovsky J."/>
            <person name="McGuire P.E."/>
            <person name="Lux T."/>
            <person name="Spannagl M."/>
            <person name="Mayer K.F.X."/>
            <person name="Baldrich P."/>
            <person name="Meyers B.C."/>
            <person name="Huo N."/>
            <person name="Gu Y.Q."/>
            <person name="Zhou H."/>
            <person name="Devos K.M."/>
            <person name="Bennetzen J.L."/>
            <person name="Unver T."/>
            <person name="Budak H."/>
            <person name="Gulick P.J."/>
            <person name="Galiba G."/>
            <person name="Kalapos B."/>
            <person name="Nelson D.R."/>
            <person name="Li P."/>
            <person name="You F.M."/>
            <person name="Luo M.C."/>
            <person name="Dvorak J."/>
        </authorList>
    </citation>
    <scope>NUCLEOTIDE SEQUENCE [LARGE SCALE GENOMIC DNA]</scope>
    <source>
        <strain evidence="2">cv. AL8/78</strain>
    </source>
</reference>